<feature type="signal peptide" evidence="5">
    <location>
        <begin position="1"/>
        <end position="22"/>
    </location>
</feature>
<evidence type="ECO:0000256" key="4">
    <source>
        <dbReference type="PROSITE-ProRule" id="PRU00027"/>
    </source>
</evidence>
<evidence type="ECO:0000256" key="2">
    <source>
        <dbReference type="ARBA" id="ARBA00022771"/>
    </source>
</evidence>
<protein>
    <submittedName>
        <fullName evidence="8">BED-type domain-containing protein</fullName>
    </submittedName>
</protein>
<dbReference type="PROSITE" id="PS50808">
    <property type="entry name" value="ZF_BED"/>
    <property type="match status" value="1"/>
</dbReference>
<feature type="domain" description="BED-type" evidence="6">
    <location>
        <begin position="52"/>
        <end position="84"/>
    </location>
</feature>
<dbReference type="PANTHER" id="PTHR45913:SF22">
    <property type="entry name" value="SCAN BOX DOMAIN-CONTAINING PROTEIN"/>
    <property type="match status" value="1"/>
</dbReference>
<feature type="chain" id="PRO_5024393157" evidence="5">
    <location>
        <begin position="23"/>
        <end position="372"/>
    </location>
</feature>
<dbReference type="PANTHER" id="PTHR45913">
    <property type="entry name" value="EPM2A-INTERACTING PROTEIN 1"/>
    <property type="match status" value="1"/>
</dbReference>
<evidence type="ECO:0000313" key="8">
    <source>
        <dbReference type="WBParaSite" id="TMUE_2000009095.1"/>
    </source>
</evidence>
<keyword evidence="2 4" id="KW-0863">Zinc-finger</keyword>
<dbReference type="STRING" id="70415.A0A5S6QPE4"/>
<evidence type="ECO:0000256" key="1">
    <source>
        <dbReference type="ARBA" id="ARBA00022723"/>
    </source>
</evidence>
<dbReference type="InterPro" id="IPR003656">
    <property type="entry name" value="Znf_BED"/>
</dbReference>
<evidence type="ECO:0000313" key="7">
    <source>
        <dbReference type="Proteomes" id="UP000046395"/>
    </source>
</evidence>
<evidence type="ECO:0000256" key="5">
    <source>
        <dbReference type="SAM" id="SignalP"/>
    </source>
</evidence>
<name>A0A5S6QPE4_TRIMR</name>
<dbReference type="GO" id="GO:0008270">
    <property type="term" value="F:zinc ion binding"/>
    <property type="evidence" value="ECO:0007669"/>
    <property type="project" value="UniProtKB-KW"/>
</dbReference>
<proteinExistence type="predicted"/>
<dbReference type="WBParaSite" id="TMUE_2000009095.1">
    <property type="protein sequence ID" value="TMUE_2000009095.1"/>
    <property type="gene ID" value="WBGene00291587"/>
</dbReference>
<accession>A0A5S6QPE4</accession>
<evidence type="ECO:0000259" key="6">
    <source>
        <dbReference type="PROSITE" id="PS50808"/>
    </source>
</evidence>
<dbReference type="AlphaFoldDB" id="A0A5S6QPE4"/>
<dbReference type="GO" id="GO:0003677">
    <property type="term" value="F:DNA binding"/>
    <property type="evidence" value="ECO:0007669"/>
    <property type="project" value="InterPro"/>
</dbReference>
<keyword evidence="7" id="KW-1185">Reference proteome</keyword>
<keyword evidence="1" id="KW-0479">Metal-binding</keyword>
<evidence type="ECO:0000256" key="3">
    <source>
        <dbReference type="ARBA" id="ARBA00022833"/>
    </source>
</evidence>
<sequence>MFFEFWSITLCAVLLIPSSVMSDSKLKKIQYSSEYLSFGFTCYPTNRSLPMCVLCERVLSNGAMNPSRLKEHLTKVHPERSRENVAYFRKLRDKIMNRRTLRSNFTDDCKVWQTTYNRGAVVGSSGQRAKTLSRGELMRWPWTYDGALRHSSAAFSSEAFESSFERVFAQLCDEKDEEYNRLLLHTEVRWLSRDEDVALRDMLALRQADIAYLADLYGKFNAMNLQLQLALYKRNISRGELCQFPKLAELKRCPDPCDQDIEVYSEHLEMLHEELKRRFHDVLSMVVPNWEELVELQSNDELKPRLRQGYAAFWLQKQIPVLYPRLCVVTDLLTKKRNRLQVVNRGNLRLRVTGIEPDIEKLARLHGRHHTS</sequence>
<keyword evidence="3" id="KW-0862">Zinc</keyword>
<organism evidence="7 8">
    <name type="scientific">Trichuris muris</name>
    <name type="common">Mouse whipworm</name>
    <dbReference type="NCBI Taxonomy" id="70415"/>
    <lineage>
        <taxon>Eukaryota</taxon>
        <taxon>Metazoa</taxon>
        <taxon>Ecdysozoa</taxon>
        <taxon>Nematoda</taxon>
        <taxon>Enoplea</taxon>
        <taxon>Dorylaimia</taxon>
        <taxon>Trichinellida</taxon>
        <taxon>Trichuridae</taxon>
        <taxon>Trichuris</taxon>
    </lineage>
</organism>
<keyword evidence="5" id="KW-0732">Signal</keyword>
<reference evidence="8" key="1">
    <citation type="submission" date="2019-12" db="UniProtKB">
        <authorList>
            <consortium name="WormBaseParasite"/>
        </authorList>
    </citation>
    <scope>IDENTIFICATION</scope>
</reference>
<dbReference type="Proteomes" id="UP000046395">
    <property type="component" value="Unassembled WGS sequence"/>
</dbReference>